<feature type="non-terminal residue" evidence="1">
    <location>
        <position position="47"/>
    </location>
</feature>
<dbReference type="EMBL" id="BARW01006756">
    <property type="protein sequence ID" value="GAI80317.1"/>
    <property type="molecule type" value="Genomic_DNA"/>
</dbReference>
<dbReference type="NCBIfam" id="TIGR01409">
    <property type="entry name" value="TAT_signal_seq"/>
    <property type="match status" value="1"/>
</dbReference>
<evidence type="ECO:0000313" key="1">
    <source>
        <dbReference type="EMBL" id="GAI80317.1"/>
    </source>
</evidence>
<organism evidence="1">
    <name type="scientific">marine sediment metagenome</name>
    <dbReference type="NCBI Taxonomy" id="412755"/>
    <lineage>
        <taxon>unclassified sequences</taxon>
        <taxon>metagenomes</taxon>
        <taxon>ecological metagenomes</taxon>
    </lineage>
</organism>
<dbReference type="InterPro" id="IPR006311">
    <property type="entry name" value="TAT_signal"/>
</dbReference>
<name>X1RHT5_9ZZZZ</name>
<comment type="caution">
    <text evidence="1">The sequence shown here is derived from an EMBL/GenBank/DDBJ whole genome shotgun (WGS) entry which is preliminary data.</text>
</comment>
<dbReference type="InterPro" id="IPR019546">
    <property type="entry name" value="TAT_signal_bac_arc"/>
</dbReference>
<dbReference type="AlphaFoldDB" id="X1RHT5"/>
<protein>
    <recommendedName>
        <fullName evidence="2">Twin-arginine translocation signal domain-containing protein</fullName>
    </recommendedName>
</protein>
<proteinExistence type="predicted"/>
<sequence length="47" mass="5030">MNNDKLSRRDFLHNTSIMTAGVITGALAGHGCTLSDRTKPGDISKID</sequence>
<evidence type="ECO:0008006" key="2">
    <source>
        <dbReference type="Google" id="ProtNLM"/>
    </source>
</evidence>
<gene>
    <name evidence="1" type="ORF">S12H4_14187</name>
</gene>
<accession>X1RHT5</accession>
<reference evidence="1" key="1">
    <citation type="journal article" date="2014" name="Front. Microbiol.">
        <title>High frequency of phylogenetically diverse reductive dehalogenase-homologous genes in deep subseafloor sedimentary metagenomes.</title>
        <authorList>
            <person name="Kawai M."/>
            <person name="Futagami T."/>
            <person name="Toyoda A."/>
            <person name="Takaki Y."/>
            <person name="Nishi S."/>
            <person name="Hori S."/>
            <person name="Arai W."/>
            <person name="Tsubouchi T."/>
            <person name="Morono Y."/>
            <person name="Uchiyama I."/>
            <person name="Ito T."/>
            <person name="Fujiyama A."/>
            <person name="Inagaki F."/>
            <person name="Takami H."/>
        </authorList>
    </citation>
    <scope>NUCLEOTIDE SEQUENCE</scope>
    <source>
        <strain evidence="1">Expedition CK06-06</strain>
    </source>
</reference>
<dbReference type="PROSITE" id="PS51318">
    <property type="entry name" value="TAT"/>
    <property type="match status" value="1"/>
</dbReference>